<keyword evidence="6 11" id="KW-0472">Membrane</keyword>
<comment type="caution">
    <text evidence="13">The sequence shown here is derived from an EMBL/GenBank/DDBJ whole genome shotgun (WGS) entry which is preliminary data.</text>
</comment>
<evidence type="ECO:0000313" key="13">
    <source>
        <dbReference type="EMBL" id="RMX44280.1"/>
    </source>
</evidence>
<proteinExistence type="inferred from homology"/>
<name>A0A3M6TSB6_POCDA</name>
<keyword evidence="9 10" id="KW-0807">Transducer</keyword>
<feature type="transmembrane region" description="Helical" evidence="11">
    <location>
        <begin position="180"/>
        <end position="208"/>
    </location>
</feature>
<reference evidence="13 14" key="1">
    <citation type="journal article" date="2018" name="Sci. Rep.">
        <title>Comparative analysis of the Pocillopora damicornis genome highlights role of immune system in coral evolution.</title>
        <authorList>
            <person name="Cunning R."/>
            <person name="Bay R.A."/>
            <person name="Gillette P."/>
            <person name="Baker A.C."/>
            <person name="Traylor-Knowles N."/>
        </authorList>
    </citation>
    <scope>NUCLEOTIDE SEQUENCE [LARGE SCALE GENOMIC DNA]</scope>
    <source>
        <strain evidence="13">RSMAS</strain>
        <tissue evidence="13">Whole animal</tissue>
    </source>
</reference>
<evidence type="ECO:0000256" key="6">
    <source>
        <dbReference type="ARBA" id="ARBA00023136"/>
    </source>
</evidence>
<evidence type="ECO:0000256" key="8">
    <source>
        <dbReference type="ARBA" id="ARBA00023180"/>
    </source>
</evidence>
<evidence type="ECO:0000256" key="9">
    <source>
        <dbReference type="ARBA" id="ARBA00023224"/>
    </source>
</evidence>
<evidence type="ECO:0000256" key="10">
    <source>
        <dbReference type="RuleBase" id="RU000688"/>
    </source>
</evidence>
<organism evidence="13 14">
    <name type="scientific">Pocillopora damicornis</name>
    <name type="common">Cauliflower coral</name>
    <name type="synonym">Millepora damicornis</name>
    <dbReference type="NCBI Taxonomy" id="46731"/>
    <lineage>
        <taxon>Eukaryota</taxon>
        <taxon>Metazoa</taxon>
        <taxon>Cnidaria</taxon>
        <taxon>Anthozoa</taxon>
        <taxon>Hexacorallia</taxon>
        <taxon>Scleractinia</taxon>
        <taxon>Astrocoeniina</taxon>
        <taxon>Pocilloporidae</taxon>
        <taxon>Pocillopora</taxon>
    </lineage>
</organism>
<comment type="subcellular location">
    <subcellularLocation>
        <location evidence="1">Cell membrane</location>
        <topology evidence="1">Multi-pass membrane protein</topology>
    </subcellularLocation>
</comment>
<keyword evidence="7 10" id="KW-0675">Receptor</keyword>
<protein>
    <recommendedName>
        <fullName evidence="12">G-protein coupled receptors family 1 profile domain-containing protein</fullName>
    </recommendedName>
</protein>
<dbReference type="InterPro" id="IPR000276">
    <property type="entry name" value="GPCR_Rhodpsn"/>
</dbReference>
<feature type="domain" description="G-protein coupled receptors family 1 profile" evidence="12">
    <location>
        <begin position="51"/>
        <end position="285"/>
    </location>
</feature>
<dbReference type="OrthoDB" id="5957871at2759"/>
<dbReference type="PANTHER" id="PTHR24246">
    <property type="entry name" value="OLFACTORY RECEPTOR AND ADENOSINE RECEPTOR"/>
    <property type="match status" value="1"/>
</dbReference>
<evidence type="ECO:0000256" key="5">
    <source>
        <dbReference type="ARBA" id="ARBA00023040"/>
    </source>
</evidence>
<evidence type="ECO:0000313" key="14">
    <source>
        <dbReference type="Proteomes" id="UP000275408"/>
    </source>
</evidence>
<gene>
    <name evidence="13" type="ORF">pdam_00019163</name>
</gene>
<dbReference type="PRINTS" id="PR00237">
    <property type="entry name" value="GPCRRHODOPSN"/>
</dbReference>
<dbReference type="STRING" id="46731.A0A3M6TSB6"/>
<dbReference type="PANTHER" id="PTHR24246:SF27">
    <property type="entry name" value="ADENOSINE RECEPTOR, ISOFORM A"/>
    <property type="match status" value="1"/>
</dbReference>
<evidence type="ECO:0000256" key="4">
    <source>
        <dbReference type="ARBA" id="ARBA00022989"/>
    </source>
</evidence>
<keyword evidence="14" id="KW-1185">Reference proteome</keyword>
<keyword evidence="5 10" id="KW-0297">G-protein coupled receptor</keyword>
<feature type="transmembrane region" description="Helical" evidence="11">
    <location>
        <begin position="34"/>
        <end position="59"/>
    </location>
</feature>
<keyword evidence="8" id="KW-0325">Glycoprotein</keyword>
<dbReference type="GO" id="GO:0004930">
    <property type="term" value="F:G protein-coupled receptor activity"/>
    <property type="evidence" value="ECO:0007669"/>
    <property type="project" value="UniProtKB-KW"/>
</dbReference>
<dbReference type="EMBL" id="RCHS01003034">
    <property type="protein sequence ID" value="RMX44280.1"/>
    <property type="molecule type" value="Genomic_DNA"/>
</dbReference>
<dbReference type="SUPFAM" id="SSF81321">
    <property type="entry name" value="Family A G protein-coupled receptor-like"/>
    <property type="match status" value="1"/>
</dbReference>
<evidence type="ECO:0000256" key="1">
    <source>
        <dbReference type="ARBA" id="ARBA00004651"/>
    </source>
</evidence>
<accession>A0A3M6TSB6</accession>
<dbReference type="Pfam" id="PF00001">
    <property type="entry name" value="7tm_1"/>
    <property type="match status" value="1"/>
</dbReference>
<evidence type="ECO:0000259" key="12">
    <source>
        <dbReference type="PROSITE" id="PS50262"/>
    </source>
</evidence>
<sequence length="386" mass="43773">MTFVSGCLSNNTANLSLTDDGKTDGYLKMSHQLLIPWAVAYSAVAVVILFGNILVIVSFAKKTILRSHTNYFIVSLAATDTFVGLISIPWWIIVLFITYKKETWFTYLHDIWVIFDILGGIGSILHLVALSWDRFCAIVWPLSHRIYTGRRYLLILALIWSVTIPVAVCSKPGMASAPKAYNVTVIVVCFFIPLVIICVSQAFLVTFIRKNRIQNFYKLRRSIRKEVRVAKTVIMMIALFMIGWLPFFTLSLVTYIRPEVQPSWQAICAVKFLQYGNSVVNPVLYAHKFPHFRKAFSALLCPCREVTKKVRNVGETFRAIMYSMIPGSIRNKTIHRYLADRRLGDNKANSSNIDSSKQNSSNDTAPIGEPSLEEIELCESHLNIFP</sequence>
<dbReference type="AlphaFoldDB" id="A0A3M6TSB6"/>
<evidence type="ECO:0000256" key="11">
    <source>
        <dbReference type="SAM" id="Phobius"/>
    </source>
</evidence>
<dbReference type="GO" id="GO:0005886">
    <property type="term" value="C:plasma membrane"/>
    <property type="evidence" value="ECO:0007669"/>
    <property type="project" value="UniProtKB-SubCell"/>
</dbReference>
<evidence type="ECO:0000256" key="7">
    <source>
        <dbReference type="ARBA" id="ARBA00023170"/>
    </source>
</evidence>
<dbReference type="PROSITE" id="PS50262">
    <property type="entry name" value="G_PROTEIN_RECEP_F1_2"/>
    <property type="match status" value="1"/>
</dbReference>
<feature type="transmembrane region" description="Helical" evidence="11">
    <location>
        <begin position="152"/>
        <end position="168"/>
    </location>
</feature>
<dbReference type="PROSITE" id="PS00237">
    <property type="entry name" value="G_PROTEIN_RECEP_F1_1"/>
    <property type="match status" value="1"/>
</dbReference>
<dbReference type="SMART" id="SM01381">
    <property type="entry name" value="7TM_GPCR_Srsx"/>
    <property type="match status" value="1"/>
</dbReference>
<feature type="transmembrane region" description="Helical" evidence="11">
    <location>
        <begin position="71"/>
        <end position="99"/>
    </location>
</feature>
<keyword evidence="2" id="KW-1003">Cell membrane</keyword>
<evidence type="ECO:0000256" key="3">
    <source>
        <dbReference type="ARBA" id="ARBA00022692"/>
    </source>
</evidence>
<evidence type="ECO:0000256" key="2">
    <source>
        <dbReference type="ARBA" id="ARBA00022475"/>
    </source>
</evidence>
<keyword evidence="3 10" id="KW-0812">Transmembrane</keyword>
<feature type="transmembrane region" description="Helical" evidence="11">
    <location>
        <begin position="229"/>
        <end position="256"/>
    </location>
</feature>
<feature type="transmembrane region" description="Helical" evidence="11">
    <location>
        <begin position="111"/>
        <end position="132"/>
    </location>
</feature>
<dbReference type="Proteomes" id="UP000275408">
    <property type="component" value="Unassembled WGS sequence"/>
</dbReference>
<dbReference type="InterPro" id="IPR017452">
    <property type="entry name" value="GPCR_Rhodpsn_7TM"/>
</dbReference>
<comment type="similarity">
    <text evidence="10">Belongs to the G-protein coupled receptor 1 family.</text>
</comment>
<dbReference type="Gene3D" id="1.20.1070.10">
    <property type="entry name" value="Rhodopsin 7-helix transmembrane proteins"/>
    <property type="match status" value="1"/>
</dbReference>
<keyword evidence="4 11" id="KW-1133">Transmembrane helix</keyword>